<sequence>MATTQDKMSDLPSTESTYLSSSVEEPELHSINFHQSLRFFQDQLIVNNKGFPSLSSTRAINNDSQFDIRYPDEDNQIENQLNTMKTDDAPQSLNNSKISIPTVDTILESVRVLRAIQKSQEQKGSLWSLNMSQSETNFIYQQPFSIDRMTVMNNETNTFQIREELAVSNDSSTSENSCTALNRDTDFLTINDTSQSFWPSQQIIKQESIKYVDNMTTWSAKLKDVDIEKDADGQYVNSNSIENIQSENFKPINGMNLKDISEFNKCETVSEDTFSQTNLRSVSPDSGCVTISCSNETTSLQSEGDVDCVRISLDTSNKLEQKDPKGEVTEIDGNTSNNGCDNMEDDVFHTVEFTQEIDFYDGKTNAQPSTLDTSPQLMHFRPESRTDTCSSYYVSAECSPCASLHNGLEQTPDIYDNNPSKCCNFCCCCFAFK</sequence>
<feature type="region of interest" description="Disordered" evidence="1">
    <location>
        <begin position="1"/>
        <end position="22"/>
    </location>
</feature>
<keyword evidence="3" id="KW-1185">Reference proteome</keyword>
<dbReference type="AlphaFoldDB" id="A0AAV4W3B4"/>
<gene>
    <name evidence="2" type="primary">AVEN_50024_1</name>
    <name evidence="2" type="ORF">CDAR_513262</name>
</gene>
<organism evidence="2 3">
    <name type="scientific">Caerostris darwini</name>
    <dbReference type="NCBI Taxonomy" id="1538125"/>
    <lineage>
        <taxon>Eukaryota</taxon>
        <taxon>Metazoa</taxon>
        <taxon>Ecdysozoa</taxon>
        <taxon>Arthropoda</taxon>
        <taxon>Chelicerata</taxon>
        <taxon>Arachnida</taxon>
        <taxon>Araneae</taxon>
        <taxon>Araneomorphae</taxon>
        <taxon>Entelegynae</taxon>
        <taxon>Araneoidea</taxon>
        <taxon>Araneidae</taxon>
        <taxon>Caerostris</taxon>
    </lineage>
</organism>
<proteinExistence type="predicted"/>
<protein>
    <submittedName>
        <fullName evidence="2">Uncharacterized protein</fullName>
    </submittedName>
</protein>
<accession>A0AAV4W3B4</accession>
<name>A0AAV4W3B4_9ARAC</name>
<evidence type="ECO:0000313" key="3">
    <source>
        <dbReference type="Proteomes" id="UP001054837"/>
    </source>
</evidence>
<dbReference type="Proteomes" id="UP001054837">
    <property type="component" value="Unassembled WGS sequence"/>
</dbReference>
<dbReference type="EMBL" id="BPLQ01014056">
    <property type="protein sequence ID" value="GIY76883.1"/>
    <property type="molecule type" value="Genomic_DNA"/>
</dbReference>
<evidence type="ECO:0000313" key="2">
    <source>
        <dbReference type="EMBL" id="GIY76883.1"/>
    </source>
</evidence>
<reference evidence="2 3" key="1">
    <citation type="submission" date="2021-06" db="EMBL/GenBank/DDBJ databases">
        <title>Caerostris darwini draft genome.</title>
        <authorList>
            <person name="Kono N."/>
            <person name="Arakawa K."/>
        </authorList>
    </citation>
    <scope>NUCLEOTIDE SEQUENCE [LARGE SCALE GENOMIC DNA]</scope>
</reference>
<comment type="caution">
    <text evidence="2">The sequence shown here is derived from an EMBL/GenBank/DDBJ whole genome shotgun (WGS) entry which is preliminary data.</text>
</comment>
<evidence type="ECO:0000256" key="1">
    <source>
        <dbReference type="SAM" id="MobiDB-lite"/>
    </source>
</evidence>